<dbReference type="Proteomes" id="UP000220836">
    <property type="component" value="Unassembled WGS sequence"/>
</dbReference>
<dbReference type="RefSeq" id="WP_097802714.1">
    <property type="nucleotide sequence ID" value="NZ_FXYH01000001.1"/>
</dbReference>
<evidence type="ECO:0000313" key="3">
    <source>
        <dbReference type="Proteomes" id="UP000220836"/>
    </source>
</evidence>
<keyword evidence="1" id="KW-1133">Transmembrane helix</keyword>
<evidence type="ECO:0000256" key="1">
    <source>
        <dbReference type="SAM" id="Phobius"/>
    </source>
</evidence>
<proteinExistence type="predicted"/>
<dbReference type="EMBL" id="FXYH01000001">
    <property type="protein sequence ID" value="SMX33001.1"/>
    <property type="molecule type" value="Genomic_DNA"/>
</dbReference>
<dbReference type="OrthoDB" id="7876494at2"/>
<keyword evidence="1" id="KW-0812">Transmembrane</keyword>
<keyword evidence="1" id="KW-0472">Membrane</keyword>
<gene>
    <name evidence="2" type="ORF">PEV8663_00152</name>
</gene>
<evidence type="ECO:0000313" key="2">
    <source>
        <dbReference type="EMBL" id="SMX33001.1"/>
    </source>
</evidence>
<feature type="transmembrane region" description="Helical" evidence="1">
    <location>
        <begin position="28"/>
        <end position="50"/>
    </location>
</feature>
<accession>A0A238JQR7</accession>
<reference evidence="2 3" key="1">
    <citation type="submission" date="2017-05" db="EMBL/GenBank/DDBJ databases">
        <authorList>
            <person name="Song R."/>
            <person name="Chenine A.L."/>
            <person name="Ruprecht R.M."/>
        </authorList>
    </citation>
    <scope>NUCLEOTIDE SEQUENCE [LARGE SCALE GENOMIC DNA]</scope>
    <source>
        <strain evidence="2 3">CECT 8663</strain>
    </source>
</reference>
<keyword evidence="3" id="KW-1185">Reference proteome</keyword>
<dbReference type="AlphaFoldDB" id="A0A238JQR7"/>
<sequence>MIVIASALIGALIGGFTAARRKGNKADIAQYATGYAIAFSLAGLIVTIVLEKLLS</sequence>
<name>A0A238JQR7_9RHOB</name>
<evidence type="ECO:0008006" key="4">
    <source>
        <dbReference type="Google" id="ProtNLM"/>
    </source>
</evidence>
<organism evidence="2 3">
    <name type="scientific">Pelagimonas varians</name>
    <dbReference type="NCBI Taxonomy" id="696760"/>
    <lineage>
        <taxon>Bacteria</taxon>
        <taxon>Pseudomonadati</taxon>
        <taxon>Pseudomonadota</taxon>
        <taxon>Alphaproteobacteria</taxon>
        <taxon>Rhodobacterales</taxon>
        <taxon>Roseobacteraceae</taxon>
        <taxon>Pelagimonas</taxon>
    </lineage>
</organism>
<protein>
    <recommendedName>
        <fullName evidence="4">Apolipoprotein acyltransferase</fullName>
    </recommendedName>
</protein>